<gene>
    <name evidence="2" type="ORF">ASIM_LOCUS19834</name>
</gene>
<organism evidence="4">
    <name type="scientific">Anisakis simplex</name>
    <name type="common">Herring worm</name>
    <dbReference type="NCBI Taxonomy" id="6269"/>
    <lineage>
        <taxon>Eukaryota</taxon>
        <taxon>Metazoa</taxon>
        <taxon>Ecdysozoa</taxon>
        <taxon>Nematoda</taxon>
        <taxon>Chromadorea</taxon>
        <taxon>Rhabditida</taxon>
        <taxon>Spirurina</taxon>
        <taxon>Ascaridomorpha</taxon>
        <taxon>Ascaridoidea</taxon>
        <taxon>Anisakidae</taxon>
        <taxon>Anisakis</taxon>
        <taxon>Anisakis simplex complex</taxon>
    </lineage>
</organism>
<dbReference type="SUPFAM" id="SSF51430">
    <property type="entry name" value="NAD(P)-linked oxidoreductase"/>
    <property type="match status" value="1"/>
</dbReference>
<dbReference type="InterPro" id="IPR020471">
    <property type="entry name" value="AKR"/>
</dbReference>
<dbReference type="PANTHER" id="PTHR43827:SF10">
    <property type="entry name" value="ZGC:110366"/>
    <property type="match status" value="1"/>
</dbReference>
<sequence length="146" mass="16262">MVIIRESATPNNNDFIEFEGSQTANVTEDPVWTPAPSSSFECPLEPPTVELANGIRMPLLGLGTTHSGGYYHNSVIYALRECNYRMIDTAKRYGVERELGLAIKASGIPRRSLFLTTKLWPVDFGEFTRQACKESCARLGVDYLGR</sequence>
<reference evidence="2 3" key="2">
    <citation type="submission" date="2018-11" db="EMBL/GenBank/DDBJ databases">
        <authorList>
            <consortium name="Pathogen Informatics"/>
        </authorList>
    </citation>
    <scope>NUCLEOTIDE SEQUENCE [LARGE SCALE GENOMIC DNA]</scope>
</reference>
<dbReference type="WBParaSite" id="ASIM_0002045101-mRNA-1">
    <property type="protein sequence ID" value="ASIM_0002045101-mRNA-1"/>
    <property type="gene ID" value="ASIM_0002045101"/>
</dbReference>
<evidence type="ECO:0000313" key="3">
    <source>
        <dbReference type="Proteomes" id="UP000267096"/>
    </source>
</evidence>
<dbReference type="Proteomes" id="UP000267096">
    <property type="component" value="Unassembled WGS sequence"/>
</dbReference>
<evidence type="ECO:0000313" key="4">
    <source>
        <dbReference type="WBParaSite" id="ASIM_0002045101-mRNA-1"/>
    </source>
</evidence>
<dbReference type="PANTHER" id="PTHR43827">
    <property type="entry name" value="2,5-DIKETO-D-GLUCONIC ACID REDUCTASE"/>
    <property type="match status" value="1"/>
</dbReference>
<name>A0A0M3KHI6_ANISI</name>
<feature type="domain" description="NADP-dependent oxidoreductase" evidence="1">
    <location>
        <begin position="75"/>
        <end position="144"/>
    </location>
</feature>
<dbReference type="AlphaFoldDB" id="A0A0M3KHI6"/>
<protein>
    <submittedName>
        <fullName evidence="4">Uncharacterized oxidoreductase (inferred by orthology to a C. elegans protein)</fullName>
    </submittedName>
</protein>
<dbReference type="GO" id="GO:0016491">
    <property type="term" value="F:oxidoreductase activity"/>
    <property type="evidence" value="ECO:0007669"/>
    <property type="project" value="InterPro"/>
</dbReference>
<reference evidence="4" key="1">
    <citation type="submission" date="2017-02" db="UniProtKB">
        <authorList>
            <consortium name="WormBaseParasite"/>
        </authorList>
    </citation>
    <scope>IDENTIFICATION</scope>
</reference>
<dbReference type="InterPro" id="IPR023210">
    <property type="entry name" value="NADP_OxRdtase_dom"/>
</dbReference>
<evidence type="ECO:0000259" key="1">
    <source>
        <dbReference type="Pfam" id="PF00248"/>
    </source>
</evidence>
<accession>A0A0M3KHI6</accession>
<evidence type="ECO:0000313" key="2">
    <source>
        <dbReference type="EMBL" id="VDK72470.1"/>
    </source>
</evidence>
<keyword evidence="3" id="KW-1185">Reference proteome</keyword>
<dbReference type="OrthoDB" id="416253at2759"/>
<dbReference type="InterPro" id="IPR036812">
    <property type="entry name" value="NAD(P)_OxRdtase_dom_sf"/>
</dbReference>
<proteinExistence type="predicted"/>
<dbReference type="Gene3D" id="3.20.20.100">
    <property type="entry name" value="NADP-dependent oxidoreductase domain"/>
    <property type="match status" value="1"/>
</dbReference>
<dbReference type="EMBL" id="UYRR01038061">
    <property type="protein sequence ID" value="VDK72470.1"/>
    <property type="molecule type" value="Genomic_DNA"/>
</dbReference>
<dbReference type="Pfam" id="PF00248">
    <property type="entry name" value="Aldo_ket_red"/>
    <property type="match status" value="1"/>
</dbReference>